<sequence length="257" mass="28377">MVSTVTSYQFITQNLARSLAQTASKPDVSHETTYYLAHIHNVTSVEQFVGDFRLFSYAMKAYGLADMTYAKAFLRKVLTEGVADPSSFANKLVDTRYREFAAAFNFASLGEQATRTTAATSGTVERYVRQSLEQDAGETDQGVQLALYFERKAPTLKTAYQILADKALLQVAQTTLGISPLTSMASIDRQAAMLAKKIDFSDFQHPTKLRAFLQRFSARWETEYGQTTTPSILINQTITTAVSASTLASLQNLKLGS</sequence>
<dbReference type="EMBL" id="CP000463">
    <property type="protein sequence ID" value="ABJ05100.1"/>
    <property type="molecule type" value="Genomic_DNA"/>
</dbReference>
<dbReference type="HOGENOM" id="CLU_074035_0_0_5"/>
<dbReference type="STRING" id="316055.RPE_1148"/>
<accession>Q07SI4</accession>
<dbReference type="KEGG" id="rpe:RPE_1148"/>
<evidence type="ECO:0000313" key="1">
    <source>
        <dbReference type="EMBL" id="ABJ05100.1"/>
    </source>
</evidence>
<protein>
    <recommendedName>
        <fullName evidence="2">DUF1217 domain-containing protein</fullName>
    </recommendedName>
</protein>
<evidence type="ECO:0008006" key="2">
    <source>
        <dbReference type="Google" id="ProtNLM"/>
    </source>
</evidence>
<dbReference type="AlphaFoldDB" id="Q07SI4"/>
<dbReference type="Pfam" id="PF06748">
    <property type="entry name" value="DUF1217"/>
    <property type="match status" value="1"/>
</dbReference>
<organism evidence="1">
    <name type="scientific">Rhodopseudomonas palustris (strain BisA53)</name>
    <dbReference type="NCBI Taxonomy" id="316055"/>
    <lineage>
        <taxon>Bacteria</taxon>
        <taxon>Pseudomonadati</taxon>
        <taxon>Pseudomonadota</taxon>
        <taxon>Alphaproteobacteria</taxon>
        <taxon>Hyphomicrobiales</taxon>
        <taxon>Nitrobacteraceae</taxon>
        <taxon>Rhodopseudomonas</taxon>
    </lineage>
</organism>
<gene>
    <name evidence="1" type="ordered locus">RPE_1148</name>
</gene>
<name>Q07SI4_RHOP5</name>
<dbReference type="eggNOG" id="ENOG502ZBJH">
    <property type="taxonomic scope" value="Bacteria"/>
</dbReference>
<dbReference type="SUPFAM" id="SSF158837">
    <property type="entry name" value="AGR C 984p-like"/>
    <property type="match status" value="1"/>
</dbReference>
<dbReference type="Gene3D" id="1.10.3700.10">
    <property type="entry name" value="AGR C 984p-like"/>
    <property type="match status" value="1"/>
</dbReference>
<dbReference type="OrthoDB" id="7824597at2"/>
<dbReference type="InterPro" id="IPR010626">
    <property type="entry name" value="DUF1217"/>
</dbReference>
<dbReference type="InterPro" id="IPR023157">
    <property type="entry name" value="AGR-C-984p-like_sf"/>
</dbReference>
<proteinExistence type="predicted"/>
<reference evidence="1" key="1">
    <citation type="submission" date="2006-09" db="EMBL/GenBank/DDBJ databases">
        <title>Complete sequence of Rhodopseudomonas palustris BisA53.</title>
        <authorList>
            <consortium name="US DOE Joint Genome Institute"/>
            <person name="Copeland A."/>
            <person name="Lucas S."/>
            <person name="Lapidus A."/>
            <person name="Barry K."/>
            <person name="Detter J.C."/>
            <person name="Glavina del Rio T."/>
            <person name="Hammon N."/>
            <person name="Israni S."/>
            <person name="Dalin E."/>
            <person name="Tice H."/>
            <person name="Pitluck S."/>
            <person name="Chain P."/>
            <person name="Malfatti S."/>
            <person name="Shin M."/>
            <person name="Vergez L."/>
            <person name="Schmutz J."/>
            <person name="Larimer F."/>
            <person name="Land M."/>
            <person name="Hauser L."/>
            <person name="Pelletier D.A."/>
            <person name="Kyrpides N."/>
            <person name="Kim E."/>
            <person name="Harwood C.S."/>
            <person name="Oda Y."/>
            <person name="Richardson P."/>
        </authorList>
    </citation>
    <scope>NUCLEOTIDE SEQUENCE [LARGE SCALE GENOMIC DNA]</scope>
    <source>
        <strain evidence="1">BisA53</strain>
    </source>
</reference>